<proteinExistence type="predicted"/>
<dbReference type="RefSeq" id="WP_147232026.1">
    <property type="nucleotide sequence ID" value="NZ_VOSB01000026.1"/>
</dbReference>
<comment type="caution">
    <text evidence="1">The sequence shown here is derived from an EMBL/GenBank/DDBJ whole genome shotgun (WGS) entry which is preliminary data.</text>
</comment>
<organism evidence="1 2">
    <name type="scientific">Psychroserpens burtonensis</name>
    <dbReference type="NCBI Taxonomy" id="49278"/>
    <lineage>
        <taxon>Bacteria</taxon>
        <taxon>Pseudomonadati</taxon>
        <taxon>Bacteroidota</taxon>
        <taxon>Flavobacteriia</taxon>
        <taxon>Flavobacteriales</taxon>
        <taxon>Flavobacteriaceae</taxon>
        <taxon>Psychroserpens</taxon>
    </lineage>
</organism>
<evidence type="ECO:0000313" key="2">
    <source>
        <dbReference type="Proteomes" id="UP000321938"/>
    </source>
</evidence>
<dbReference type="EMBL" id="VOSB01000026">
    <property type="protein sequence ID" value="TXE15703.1"/>
    <property type="molecule type" value="Genomic_DNA"/>
</dbReference>
<dbReference type="InterPro" id="IPR029470">
    <property type="entry name" value="PDDEXK_4"/>
</dbReference>
<accession>A0A5C7B4K1</accession>
<evidence type="ECO:0008006" key="3">
    <source>
        <dbReference type="Google" id="ProtNLM"/>
    </source>
</evidence>
<dbReference type="OrthoDB" id="6346224at2"/>
<dbReference type="AlphaFoldDB" id="A0A5C7B4K1"/>
<dbReference type="Proteomes" id="UP000321938">
    <property type="component" value="Unassembled WGS sequence"/>
</dbReference>
<dbReference type="Pfam" id="PF14281">
    <property type="entry name" value="PDDEXK_4"/>
    <property type="match status" value="1"/>
</dbReference>
<sequence length="411" mass="47603">MEAKKLAKILKDTKRIIKHHNELTVAKGDHFNLFSVLKIETRENKTHSAFLAELLNPEGSHRMGDVFLQHFITTIEHSKSFETKKAKVKVERSIGAVDLKAKKGEDKSKASGGRIDICLEDIKGNIISIENKIHALDQKAQIQRYYNHQTAKNTVYYLTLKGTEPIKDSKLNLISREDFYNISYRDYIVKWLERCLKEVPNFTGLRESINQYILLIKKLTNTLDAKHEKELGEIMLDNLLESEYISNNYQRVLNTIRENFRTALANSLCEKLDSEIFNIVIGDAIDKQYAQLWIYIKGFENPQLCFGVETFSGVPINHGNIFVGILDQKAKESDFLALKTFTMLNEWWPHHQYLEIEKDMTFNLGDHAIIKLIRNNESDSFKTLVSTCAKQIIEFVNTNTKYIKEHLNRTK</sequence>
<name>A0A5C7B4K1_9FLAO</name>
<keyword evidence="2" id="KW-1185">Reference proteome</keyword>
<evidence type="ECO:0000313" key="1">
    <source>
        <dbReference type="EMBL" id="TXE15703.1"/>
    </source>
</evidence>
<gene>
    <name evidence="1" type="ORF">ES692_15605</name>
</gene>
<protein>
    <recommendedName>
        <fullName evidence="3">PD-(D/E)XK nuclease family protein</fullName>
    </recommendedName>
</protein>
<reference evidence="1 2" key="1">
    <citation type="submission" date="2019-08" db="EMBL/GenBank/DDBJ databases">
        <title>Genome of Psychroserpens burtonensis ACAM 167.</title>
        <authorList>
            <person name="Bowman J.P."/>
        </authorList>
    </citation>
    <scope>NUCLEOTIDE SEQUENCE [LARGE SCALE GENOMIC DNA]</scope>
    <source>
        <strain evidence="1 2">ACAM 167</strain>
    </source>
</reference>